<dbReference type="EMBL" id="BMKE01000010">
    <property type="protein sequence ID" value="GGB42329.1"/>
    <property type="molecule type" value="Genomic_DNA"/>
</dbReference>
<keyword evidence="3" id="KW-0255">Endonuclease</keyword>
<dbReference type="CDD" id="cd01026">
    <property type="entry name" value="TOPRIM_OLD"/>
    <property type="match status" value="1"/>
</dbReference>
<dbReference type="InterPro" id="IPR051396">
    <property type="entry name" value="Bact_Antivir_Def_Nuclease"/>
</dbReference>
<dbReference type="PANTHER" id="PTHR43581">
    <property type="entry name" value="ATP/GTP PHOSPHATASE"/>
    <property type="match status" value="1"/>
</dbReference>
<proteinExistence type="predicted"/>
<dbReference type="Pfam" id="PF13175">
    <property type="entry name" value="AAA_15"/>
    <property type="match status" value="1"/>
</dbReference>
<protein>
    <submittedName>
        <fullName evidence="3">ATP-dependent endonuclease</fullName>
    </submittedName>
</protein>
<dbReference type="Gene3D" id="3.40.50.300">
    <property type="entry name" value="P-loop containing nucleotide triphosphate hydrolases"/>
    <property type="match status" value="1"/>
</dbReference>
<keyword evidence="4" id="KW-1185">Reference proteome</keyword>
<dbReference type="GO" id="GO:0004519">
    <property type="term" value="F:endonuclease activity"/>
    <property type="evidence" value="ECO:0007669"/>
    <property type="project" value="UniProtKB-KW"/>
</dbReference>
<gene>
    <name evidence="3" type="ORF">GCM10011502_14540</name>
</gene>
<sequence length="668" mass="76034">MKIKSARIKNYRLLKDVCLSLDDRTTLIVGRNNTGKTSLAEIFRSFLSSTGPKVRYEDFNQSCLAEFEKALKAFKEGKEDEAVRLLMPAIELQLLIHYKDDENDFGALGDFIIDLDDTLFETCVLVSYQLKDGKIKDFFQALDATNRKKYFSDLKVLINQHYEPVIYAIEPTNLNNKVRLEFSSFKRLILSGLINAQRGLDDETHSERDVLGKSLGNIFKSANSAGAPEEFKAKSDEVNIVVEALQEKVDTDFQEKVKALLPTLNIFGYPGLQDPNLSAATELNVKSLLESNTRVFYEGDDHFTLPETYNGLGIRNLIFILFRIYEYFREFQSQPTPPKGHLIFIEEPEAHLHPQMQDVFIRQLEEIVSEFQKQLNDGNIWPVQFVVSTHSSHIANEADFSKVRYFLSKGGKETKVKDLGEAFGSDEVKADKEFLHKYLTLTKCDLYFADRAILIEGATERILLPEMIKKMDETKQCGLRRKYMSIVEVGGAYAHHFYKFIDFLELKTLFITDLDSVKKTKGEKKTTYPASMVSDGSHSSNVGLSNWFGIDGYSELKDIRLKDDSPKISGCRRLAFQVDEDEIGLCGRSFEDAFILANISLFELKDLKGAELENAVFEKAKKIGKDSKANFALEYAIEKTDWVVPKYIVEGLEWLDKDVAVKAEEAQP</sequence>
<dbReference type="InterPro" id="IPR041685">
    <property type="entry name" value="AAA_GajA/Old/RecF-like"/>
</dbReference>
<accession>A0ABQ1IHV4</accession>
<dbReference type="InterPro" id="IPR027417">
    <property type="entry name" value="P-loop_NTPase"/>
</dbReference>
<comment type="caution">
    <text evidence="3">The sequence shown here is derived from an EMBL/GenBank/DDBJ whole genome shotgun (WGS) entry which is preliminary data.</text>
</comment>
<feature type="domain" description="OLD protein-like TOPRIM" evidence="2">
    <location>
        <begin position="448"/>
        <end position="515"/>
    </location>
</feature>
<keyword evidence="3" id="KW-0378">Hydrolase</keyword>
<dbReference type="Pfam" id="PF20469">
    <property type="entry name" value="OLD-like_TOPRIM"/>
    <property type="match status" value="1"/>
</dbReference>
<keyword evidence="3" id="KW-0540">Nuclease</keyword>
<evidence type="ECO:0000259" key="2">
    <source>
        <dbReference type="Pfam" id="PF20469"/>
    </source>
</evidence>
<dbReference type="Proteomes" id="UP000646152">
    <property type="component" value="Unassembled WGS sequence"/>
</dbReference>
<dbReference type="PANTHER" id="PTHR43581:SF4">
    <property type="entry name" value="ATP_GTP PHOSPHATASE"/>
    <property type="match status" value="1"/>
</dbReference>
<evidence type="ECO:0000313" key="4">
    <source>
        <dbReference type="Proteomes" id="UP000646152"/>
    </source>
</evidence>
<feature type="domain" description="Endonuclease GajA/Old nuclease/RecF-like AAA" evidence="1">
    <location>
        <begin position="1"/>
        <end position="395"/>
    </location>
</feature>
<reference evidence="4" key="1">
    <citation type="journal article" date="2019" name="Int. J. Syst. Evol. Microbiol.">
        <title>The Global Catalogue of Microorganisms (GCM) 10K type strain sequencing project: providing services to taxonomists for standard genome sequencing and annotation.</title>
        <authorList>
            <consortium name="The Broad Institute Genomics Platform"/>
            <consortium name="The Broad Institute Genome Sequencing Center for Infectious Disease"/>
            <person name="Wu L."/>
            <person name="Ma J."/>
        </authorList>
    </citation>
    <scope>NUCLEOTIDE SEQUENCE [LARGE SCALE GENOMIC DNA]</scope>
    <source>
        <strain evidence="4">CGMCC 1.15923</strain>
    </source>
</reference>
<name>A0ABQ1IHV4_9GAMM</name>
<evidence type="ECO:0000259" key="1">
    <source>
        <dbReference type="Pfam" id="PF13175"/>
    </source>
</evidence>
<dbReference type="SUPFAM" id="SSF52540">
    <property type="entry name" value="P-loop containing nucleoside triphosphate hydrolases"/>
    <property type="match status" value="1"/>
</dbReference>
<dbReference type="RefSeq" id="WP_188629445.1">
    <property type="nucleotide sequence ID" value="NZ_BMKE01000010.1"/>
</dbReference>
<dbReference type="InterPro" id="IPR034139">
    <property type="entry name" value="TOPRIM_OLD"/>
</dbReference>
<evidence type="ECO:0000313" key="3">
    <source>
        <dbReference type="EMBL" id="GGB42329.1"/>
    </source>
</evidence>
<organism evidence="3 4">
    <name type="scientific">Oceanisphaera marina</name>
    <dbReference type="NCBI Taxonomy" id="2017550"/>
    <lineage>
        <taxon>Bacteria</taxon>
        <taxon>Pseudomonadati</taxon>
        <taxon>Pseudomonadota</taxon>
        <taxon>Gammaproteobacteria</taxon>
        <taxon>Aeromonadales</taxon>
        <taxon>Aeromonadaceae</taxon>
        <taxon>Oceanisphaera</taxon>
    </lineage>
</organism>